<accession>A0A7J7KNP9</accession>
<sequence>MMIITSGAPTASELISRNTVQITEVSQQICSNVSPYYNSTTGYVGCRLAFASESSTRGSTDLHVILVFRWSGEVSISMILERAQLVTETVEPALSSWNITSAPTLAGKESIP</sequence>
<dbReference type="Proteomes" id="UP000593567">
    <property type="component" value="Unassembled WGS sequence"/>
</dbReference>
<evidence type="ECO:0000313" key="2">
    <source>
        <dbReference type="Proteomes" id="UP000593567"/>
    </source>
</evidence>
<name>A0A7J7KNP9_BUGNE</name>
<reference evidence="1" key="1">
    <citation type="submission" date="2020-06" db="EMBL/GenBank/DDBJ databases">
        <title>Draft genome of Bugula neritina, a colonial animal packing powerful symbionts and potential medicines.</title>
        <authorList>
            <person name="Rayko M."/>
        </authorList>
    </citation>
    <scope>NUCLEOTIDE SEQUENCE [LARGE SCALE GENOMIC DNA]</scope>
    <source>
        <strain evidence="1">Kwan_BN1</strain>
    </source>
</reference>
<comment type="caution">
    <text evidence="1">The sequence shown here is derived from an EMBL/GenBank/DDBJ whole genome shotgun (WGS) entry which is preliminary data.</text>
</comment>
<gene>
    <name evidence="1" type="ORF">EB796_001877</name>
</gene>
<proteinExistence type="predicted"/>
<dbReference type="EMBL" id="VXIV02000210">
    <property type="protein sequence ID" value="KAF6039796.1"/>
    <property type="molecule type" value="Genomic_DNA"/>
</dbReference>
<protein>
    <submittedName>
        <fullName evidence="1">Uncharacterized protein</fullName>
    </submittedName>
</protein>
<organism evidence="1 2">
    <name type="scientific">Bugula neritina</name>
    <name type="common">Brown bryozoan</name>
    <name type="synonym">Sertularia neritina</name>
    <dbReference type="NCBI Taxonomy" id="10212"/>
    <lineage>
        <taxon>Eukaryota</taxon>
        <taxon>Metazoa</taxon>
        <taxon>Spiralia</taxon>
        <taxon>Lophotrochozoa</taxon>
        <taxon>Bryozoa</taxon>
        <taxon>Gymnolaemata</taxon>
        <taxon>Cheilostomatida</taxon>
        <taxon>Flustrina</taxon>
        <taxon>Buguloidea</taxon>
        <taxon>Bugulidae</taxon>
        <taxon>Bugula</taxon>
    </lineage>
</organism>
<evidence type="ECO:0000313" key="1">
    <source>
        <dbReference type="EMBL" id="KAF6039796.1"/>
    </source>
</evidence>
<keyword evidence="2" id="KW-1185">Reference proteome</keyword>
<dbReference type="AlphaFoldDB" id="A0A7J7KNP9"/>